<feature type="transmembrane region" description="Helical" evidence="3">
    <location>
        <begin position="445"/>
        <end position="468"/>
    </location>
</feature>
<evidence type="ECO:0000313" key="5">
    <source>
        <dbReference type="EMBL" id="KAG5176686.1"/>
    </source>
</evidence>
<dbReference type="SUPFAM" id="SSF82866">
    <property type="entry name" value="Multidrug efflux transporter AcrB transmembrane domain"/>
    <property type="match status" value="2"/>
</dbReference>
<dbReference type="Pfam" id="PF12349">
    <property type="entry name" value="Sterol-sensing"/>
    <property type="match status" value="1"/>
</dbReference>
<dbReference type="Proteomes" id="UP000664859">
    <property type="component" value="Unassembled WGS sequence"/>
</dbReference>
<feature type="compositionally biased region" description="Polar residues" evidence="2">
    <location>
        <begin position="1000"/>
        <end position="1020"/>
    </location>
</feature>
<feature type="transmembrane region" description="Helical" evidence="3">
    <location>
        <begin position="374"/>
        <end position="394"/>
    </location>
</feature>
<dbReference type="GO" id="GO:0022857">
    <property type="term" value="F:transmembrane transporter activity"/>
    <property type="evidence" value="ECO:0007669"/>
    <property type="project" value="InterPro"/>
</dbReference>
<dbReference type="PROSITE" id="PS50156">
    <property type="entry name" value="SSD"/>
    <property type="match status" value="1"/>
</dbReference>
<gene>
    <name evidence="5" type="ORF">JKP88DRAFT_351005</name>
</gene>
<evidence type="ECO:0000256" key="1">
    <source>
        <dbReference type="ARBA" id="ARBA00005585"/>
    </source>
</evidence>
<proteinExistence type="inferred from homology"/>
<dbReference type="PANTHER" id="PTHR10796">
    <property type="entry name" value="PATCHED-RELATED"/>
    <property type="match status" value="1"/>
</dbReference>
<feature type="transmembrane region" description="Helical" evidence="3">
    <location>
        <begin position="534"/>
        <end position="558"/>
    </location>
</feature>
<keyword evidence="3" id="KW-1133">Transmembrane helix</keyword>
<dbReference type="InterPro" id="IPR001036">
    <property type="entry name" value="Acrflvin-R"/>
</dbReference>
<dbReference type="EMBL" id="JAFCMP010000534">
    <property type="protein sequence ID" value="KAG5176686.1"/>
    <property type="molecule type" value="Genomic_DNA"/>
</dbReference>
<dbReference type="AlphaFoldDB" id="A0A835YJJ3"/>
<protein>
    <submittedName>
        <fullName evidence="5">Patched family-domain-containing protein</fullName>
    </submittedName>
</protein>
<feature type="transmembrane region" description="Helical" evidence="3">
    <location>
        <begin position="342"/>
        <end position="368"/>
    </location>
</feature>
<feature type="transmembrane region" description="Helical" evidence="3">
    <location>
        <begin position="915"/>
        <end position="936"/>
    </location>
</feature>
<feature type="transmembrane region" description="Helical" evidence="3">
    <location>
        <begin position="414"/>
        <end position="433"/>
    </location>
</feature>
<feature type="transmembrane region" description="Helical" evidence="3">
    <location>
        <begin position="948"/>
        <end position="969"/>
    </location>
</feature>
<comment type="similarity">
    <text evidence="1">Belongs to the patched family.</text>
</comment>
<organism evidence="5 6">
    <name type="scientific">Tribonema minus</name>
    <dbReference type="NCBI Taxonomy" id="303371"/>
    <lineage>
        <taxon>Eukaryota</taxon>
        <taxon>Sar</taxon>
        <taxon>Stramenopiles</taxon>
        <taxon>Ochrophyta</taxon>
        <taxon>PX clade</taxon>
        <taxon>Xanthophyceae</taxon>
        <taxon>Tribonematales</taxon>
        <taxon>Tribonemataceae</taxon>
        <taxon>Tribonema</taxon>
    </lineage>
</organism>
<comment type="caution">
    <text evidence="5">The sequence shown here is derived from an EMBL/GenBank/DDBJ whole genome shotgun (WGS) entry which is preliminary data.</text>
</comment>
<keyword evidence="6" id="KW-1185">Reference proteome</keyword>
<feature type="transmembrane region" description="Helical" evidence="3">
    <location>
        <begin position="56"/>
        <end position="76"/>
    </location>
</feature>
<dbReference type="PANTHER" id="PTHR10796:SF92">
    <property type="entry name" value="PATCHED-RELATED, ISOFORM A"/>
    <property type="match status" value="1"/>
</dbReference>
<dbReference type="OrthoDB" id="6510177at2759"/>
<feature type="compositionally biased region" description="Low complexity" evidence="2">
    <location>
        <begin position="976"/>
        <end position="989"/>
    </location>
</feature>
<dbReference type="InterPro" id="IPR051697">
    <property type="entry name" value="Patched_domain-protein"/>
</dbReference>
<dbReference type="Pfam" id="PF00873">
    <property type="entry name" value="ACR_tran"/>
    <property type="match status" value="1"/>
</dbReference>
<feature type="domain" description="SSD" evidence="4">
    <location>
        <begin position="311"/>
        <end position="468"/>
    </location>
</feature>
<keyword evidence="3" id="KW-0812">Transmembrane</keyword>
<dbReference type="InterPro" id="IPR053958">
    <property type="entry name" value="HMGCR/SNAP/NPC1-like_SSD"/>
</dbReference>
<evidence type="ECO:0000313" key="6">
    <source>
        <dbReference type="Proteomes" id="UP000664859"/>
    </source>
</evidence>
<sequence>MSTAPAKHVDGPAAASSGFGSKRHKLKFYDRLHHELERVSQRAFYRAGYWIATHRVVTLAVTLLIALACCIGFLNIQSETAGIKLWVPQSSKSKQDLDTMEDNSKSKQDLDAMEDAFGKADADAQLLFVAPKGANVLTLANVAQIWSAYDAVVAVTAGEGESYEDLCARDASGACEVHGILEFWSSDRATYDAEVATESDLLAAVSVTAFPDGSPVSRAVEFGALEVTPPDGSTVASAQAVRLVFSMRGGDGNSDNVSRGWETQSDNVSRGWETQFINTVGPLMSSLQGMEGYWFAERSIDDELARSISGEVYLFAITYVLMAVFAMLTLGKLDRVKGRARLGLICVTCIVISGAGAYGLCAAFGVPFTSLQQVLPFLLIGIGLDDAFIMAGALDLVNPDLPTAERIAEAMGRCGLSVFYTSIINFMVFMLGANSTLPAIEYFCIYAGVAVLFDFLLQVPSFIALLAYDTDRQRARKYDLLCCLKPPAASAEDAAAAAAAASAVAQGTPPPVQLESGSTSRVGRVLKRHFIPNLLTVPGALAAGTLLLGIMAVCIWGVTQVGQGLEILDLVPDSSYAREYVTVARAFYMFPYDNVQPLQLVFDALDVTDVSAQQAMIDLQAESAFRVQTDVVFDALDVTNVGAQQAMMDLQSEAMMDLQTEVHVLANPHATGPLSTWISDFVAWAAASPKYAAAINAQGRFANAAEFMPALAEFLAQPQYVRYTKDVVIDDSGAGGVSVSRVTMYSADTGDVESCVGGVSISRVTMYSADTGDVENSKEALLQVRDIVYASPIADNAFAFSDFYVNTETDLVLVQQVLLDFMYGLLVVFVLSLFFVGHLRYTAMLTAVIAILDMEIVAFLYFWGLTINTVTAIQLVMAAGLLTDLTVHIIHYFTAHGTDRSISKRDRIIDASAEIGPSVLFAGLTTFVGILTMAFAQNAIFRTFFRMLFTIIALGLLSGIVAVPLLLWAMPERRSSSSSSSSAKAAAVAADDDPSDSISKQTELGSVSTTEEQAPQSTPPSGIVAALAADV</sequence>
<dbReference type="Gene3D" id="1.20.1640.10">
    <property type="entry name" value="Multidrug efflux transporter AcrB transmembrane domain"/>
    <property type="match status" value="2"/>
</dbReference>
<feature type="transmembrane region" description="Helical" evidence="3">
    <location>
        <begin position="817"/>
        <end position="836"/>
    </location>
</feature>
<evidence type="ECO:0000256" key="3">
    <source>
        <dbReference type="SAM" id="Phobius"/>
    </source>
</evidence>
<accession>A0A835YJJ3</accession>
<evidence type="ECO:0000256" key="2">
    <source>
        <dbReference type="SAM" id="MobiDB-lite"/>
    </source>
</evidence>
<dbReference type="InterPro" id="IPR000731">
    <property type="entry name" value="SSD"/>
</dbReference>
<evidence type="ECO:0000259" key="4">
    <source>
        <dbReference type="PROSITE" id="PS50156"/>
    </source>
</evidence>
<dbReference type="GO" id="GO:0016020">
    <property type="term" value="C:membrane"/>
    <property type="evidence" value="ECO:0007669"/>
    <property type="project" value="InterPro"/>
</dbReference>
<feature type="transmembrane region" description="Helical" evidence="3">
    <location>
        <begin position="843"/>
        <end position="863"/>
    </location>
</feature>
<reference evidence="5" key="1">
    <citation type="submission" date="2021-02" db="EMBL/GenBank/DDBJ databases">
        <title>First Annotated Genome of the Yellow-green Alga Tribonema minus.</title>
        <authorList>
            <person name="Mahan K.M."/>
        </authorList>
    </citation>
    <scope>NUCLEOTIDE SEQUENCE</scope>
    <source>
        <strain evidence="5">UTEX B ZZ1240</strain>
    </source>
</reference>
<keyword evidence="3" id="KW-0472">Membrane</keyword>
<feature type="transmembrane region" description="Helical" evidence="3">
    <location>
        <begin position="312"/>
        <end position="330"/>
    </location>
</feature>
<name>A0A835YJJ3_9STRA</name>
<feature type="region of interest" description="Disordered" evidence="2">
    <location>
        <begin position="975"/>
        <end position="1023"/>
    </location>
</feature>
<feature type="transmembrane region" description="Helical" evidence="3">
    <location>
        <begin position="875"/>
        <end position="894"/>
    </location>
</feature>